<organism evidence="9 10">
    <name type="scientific">Polyangium fumosum</name>
    <dbReference type="NCBI Taxonomy" id="889272"/>
    <lineage>
        <taxon>Bacteria</taxon>
        <taxon>Pseudomonadati</taxon>
        <taxon>Myxococcota</taxon>
        <taxon>Polyangia</taxon>
        <taxon>Polyangiales</taxon>
        <taxon>Polyangiaceae</taxon>
        <taxon>Polyangium</taxon>
    </lineage>
</organism>
<dbReference type="EMBL" id="SSMQ01000019">
    <property type="protein sequence ID" value="TKD06370.1"/>
    <property type="molecule type" value="Genomic_DNA"/>
</dbReference>
<dbReference type="GO" id="GO:0004180">
    <property type="term" value="F:carboxypeptidase activity"/>
    <property type="evidence" value="ECO:0007669"/>
    <property type="project" value="UniProtKB-ARBA"/>
</dbReference>
<dbReference type="Pfam" id="PF03734">
    <property type="entry name" value="YkuD"/>
    <property type="match status" value="1"/>
</dbReference>
<evidence type="ECO:0000256" key="7">
    <source>
        <dbReference type="SAM" id="MobiDB-lite"/>
    </source>
</evidence>
<keyword evidence="3" id="KW-0808">Transferase</keyword>
<dbReference type="CDD" id="cd16913">
    <property type="entry name" value="YkuD_like"/>
    <property type="match status" value="1"/>
</dbReference>
<dbReference type="AlphaFoldDB" id="A0A4U1JB49"/>
<comment type="caution">
    <text evidence="9">The sequence shown here is derived from an EMBL/GenBank/DDBJ whole genome shotgun (WGS) entry which is preliminary data.</text>
</comment>
<keyword evidence="6" id="KW-0961">Cell wall biogenesis/degradation</keyword>
<dbReference type="GO" id="GO:0016740">
    <property type="term" value="F:transferase activity"/>
    <property type="evidence" value="ECO:0007669"/>
    <property type="project" value="UniProtKB-KW"/>
</dbReference>
<dbReference type="PANTHER" id="PTHR36699:SF1">
    <property type="entry name" value="L,D-TRANSPEPTIDASE YAFK-RELATED"/>
    <property type="match status" value="1"/>
</dbReference>
<dbReference type="GO" id="GO:0009252">
    <property type="term" value="P:peptidoglycan biosynthetic process"/>
    <property type="evidence" value="ECO:0007669"/>
    <property type="project" value="UniProtKB-UniPathway"/>
</dbReference>
<dbReference type="SUPFAM" id="SSF141523">
    <property type="entry name" value="L,D-transpeptidase catalytic domain-like"/>
    <property type="match status" value="1"/>
</dbReference>
<dbReference type="OrthoDB" id="9809748at2"/>
<proteinExistence type="inferred from homology"/>
<evidence type="ECO:0000256" key="2">
    <source>
        <dbReference type="ARBA" id="ARBA00005992"/>
    </source>
</evidence>
<dbReference type="GO" id="GO:0008360">
    <property type="term" value="P:regulation of cell shape"/>
    <property type="evidence" value="ECO:0007669"/>
    <property type="project" value="UniProtKB-KW"/>
</dbReference>
<evidence type="ECO:0000256" key="4">
    <source>
        <dbReference type="ARBA" id="ARBA00022960"/>
    </source>
</evidence>
<evidence type="ECO:0000259" key="8">
    <source>
        <dbReference type="Pfam" id="PF03734"/>
    </source>
</evidence>
<evidence type="ECO:0000313" key="9">
    <source>
        <dbReference type="EMBL" id="TKD06370.1"/>
    </source>
</evidence>
<feature type="domain" description="L,D-TPase catalytic" evidence="8">
    <location>
        <begin position="44"/>
        <end position="139"/>
    </location>
</feature>
<evidence type="ECO:0000256" key="1">
    <source>
        <dbReference type="ARBA" id="ARBA00004752"/>
    </source>
</evidence>
<feature type="region of interest" description="Disordered" evidence="7">
    <location>
        <begin position="175"/>
        <end position="198"/>
    </location>
</feature>
<gene>
    <name evidence="9" type="ORF">E8A74_19300</name>
</gene>
<dbReference type="RefSeq" id="WP_136930510.1">
    <property type="nucleotide sequence ID" value="NZ_SSMQ01000019.1"/>
</dbReference>
<name>A0A4U1JB49_9BACT</name>
<evidence type="ECO:0000256" key="6">
    <source>
        <dbReference type="ARBA" id="ARBA00023316"/>
    </source>
</evidence>
<dbReference type="InterPro" id="IPR005490">
    <property type="entry name" value="LD_TPept_cat_dom"/>
</dbReference>
<dbReference type="Gene3D" id="2.40.440.10">
    <property type="entry name" value="L,D-transpeptidase catalytic domain-like"/>
    <property type="match status" value="1"/>
</dbReference>
<dbReference type="Proteomes" id="UP000309215">
    <property type="component" value="Unassembled WGS sequence"/>
</dbReference>
<sequence length="198" mass="21462">MPRPRPLPKRPILLAALVLAAVALLVLFLPPSSLAKPASCEKPAIVVRKKDAALDLHCGEKLFHTFSATFGAQPVGQKEREGDERTPEGVYRITSKSESERFHRFLGISYPEPVDLARAKKNGIDKPGGGIGIHGTKRKLAALARAWIRLSSATGLGPEHWSHLTSPFSLRTRSISAAGARRSRPRLMVTEPGGPPED</sequence>
<keyword evidence="4" id="KW-0133">Cell shape</keyword>
<reference evidence="9 10" key="1">
    <citation type="submission" date="2019-04" db="EMBL/GenBank/DDBJ databases">
        <authorList>
            <person name="Li Y."/>
            <person name="Wang J."/>
        </authorList>
    </citation>
    <scope>NUCLEOTIDE SEQUENCE [LARGE SCALE GENOMIC DNA]</scope>
    <source>
        <strain evidence="9 10">DSM 14668</strain>
    </source>
</reference>
<comment type="pathway">
    <text evidence="1">Cell wall biogenesis; peptidoglycan biosynthesis.</text>
</comment>
<evidence type="ECO:0000256" key="5">
    <source>
        <dbReference type="ARBA" id="ARBA00022984"/>
    </source>
</evidence>
<comment type="similarity">
    <text evidence="2">Belongs to the YkuD family.</text>
</comment>
<evidence type="ECO:0000256" key="3">
    <source>
        <dbReference type="ARBA" id="ARBA00022679"/>
    </source>
</evidence>
<feature type="non-terminal residue" evidence="9">
    <location>
        <position position="198"/>
    </location>
</feature>
<dbReference type="InterPro" id="IPR038063">
    <property type="entry name" value="Transpep_catalytic_dom"/>
</dbReference>
<keyword evidence="5" id="KW-0573">Peptidoglycan synthesis</keyword>
<dbReference type="PANTHER" id="PTHR36699">
    <property type="entry name" value="LD-TRANSPEPTIDASE"/>
    <property type="match status" value="1"/>
</dbReference>
<dbReference type="GO" id="GO:0071555">
    <property type="term" value="P:cell wall organization"/>
    <property type="evidence" value="ECO:0007669"/>
    <property type="project" value="UniProtKB-KW"/>
</dbReference>
<dbReference type="UniPathway" id="UPA00219"/>
<protein>
    <recommendedName>
        <fullName evidence="8">L,D-TPase catalytic domain-containing protein</fullName>
    </recommendedName>
</protein>
<accession>A0A4U1JB49</accession>
<keyword evidence="10" id="KW-1185">Reference proteome</keyword>
<evidence type="ECO:0000313" key="10">
    <source>
        <dbReference type="Proteomes" id="UP000309215"/>
    </source>
</evidence>